<comment type="catalytic activity">
    <reaction evidence="11">
        <text>[(1-&gt;4)-beta-D-glucosyl]n+m + reduced acceptor + O2 = 4-dehydro-beta-D-glucosyl-[(1-&gt;4)-beta-D-glucosyl]n-1 + [(1-&gt;4)-beta-D-glucosyl]m + acceptor + H2O.</text>
        <dbReference type="EC" id="1.14.99.56"/>
    </reaction>
</comment>
<dbReference type="InterPro" id="IPR049892">
    <property type="entry name" value="AA9"/>
</dbReference>
<evidence type="ECO:0000256" key="2">
    <source>
        <dbReference type="ARBA" id="ARBA00022723"/>
    </source>
</evidence>
<dbReference type="Gene3D" id="2.70.50.70">
    <property type="match status" value="1"/>
</dbReference>
<feature type="signal peptide" evidence="14">
    <location>
        <begin position="1"/>
        <end position="19"/>
    </location>
</feature>
<keyword evidence="9" id="KW-0624">Polysaccharide degradation</keyword>
<dbReference type="Proteomes" id="UP000284842">
    <property type="component" value="Unassembled WGS sequence"/>
</dbReference>
<dbReference type="EMBL" id="NHTK01001033">
    <property type="protein sequence ID" value="PPR03690.1"/>
    <property type="molecule type" value="Genomic_DNA"/>
</dbReference>
<dbReference type="GO" id="GO:0046872">
    <property type="term" value="F:metal ion binding"/>
    <property type="evidence" value="ECO:0007669"/>
    <property type="project" value="UniProtKB-KW"/>
</dbReference>
<feature type="compositionally biased region" description="Pro residues" evidence="13">
    <location>
        <begin position="243"/>
        <end position="252"/>
    </location>
</feature>
<evidence type="ECO:0000256" key="13">
    <source>
        <dbReference type="SAM" id="MobiDB-lite"/>
    </source>
</evidence>
<keyword evidence="6" id="KW-0503">Monooxygenase</keyword>
<keyword evidence="7" id="KW-1015">Disulfide bond</keyword>
<feature type="domain" description="Auxiliary Activity family 9 catalytic" evidence="15">
    <location>
        <begin position="20"/>
        <end position="221"/>
    </location>
</feature>
<protein>
    <recommendedName>
        <fullName evidence="12">lytic cellulose monooxygenase (C4-dehydrogenating)</fullName>
        <ecNumber evidence="12">1.14.99.56</ecNumber>
    </recommendedName>
</protein>
<evidence type="ECO:0000256" key="11">
    <source>
        <dbReference type="ARBA" id="ARBA00045077"/>
    </source>
</evidence>
<feature type="region of interest" description="Disordered" evidence="13">
    <location>
        <begin position="236"/>
        <end position="327"/>
    </location>
</feature>
<feature type="chain" id="PRO_5019109268" description="lytic cellulose monooxygenase (C4-dehydrogenating)" evidence="14">
    <location>
        <begin position="20"/>
        <end position="349"/>
    </location>
</feature>
<dbReference type="GO" id="GO:0004497">
    <property type="term" value="F:monooxygenase activity"/>
    <property type="evidence" value="ECO:0007669"/>
    <property type="project" value="UniProtKB-KW"/>
</dbReference>
<accession>A0A409YKX7</accession>
<keyword evidence="8" id="KW-0119">Carbohydrate metabolism</keyword>
<dbReference type="EC" id="1.14.99.56" evidence="12"/>
<dbReference type="GO" id="GO:0030245">
    <property type="term" value="P:cellulose catabolic process"/>
    <property type="evidence" value="ECO:0007669"/>
    <property type="project" value="UniProtKB-KW"/>
</dbReference>
<evidence type="ECO:0000256" key="8">
    <source>
        <dbReference type="ARBA" id="ARBA00023277"/>
    </source>
</evidence>
<reference evidence="16 17" key="1">
    <citation type="journal article" date="2018" name="Evol. Lett.">
        <title>Horizontal gene cluster transfer increased hallucinogenic mushroom diversity.</title>
        <authorList>
            <person name="Reynolds H.T."/>
            <person name="Vijayakumar V."/>
            <person name="Gluck-Thaler E."/>
            <person name="Korotkin H.B."/>
            <person name="Matheny P.B."/>
            <person name="Slot J.C."/>
        </authorList>
    </citation>
    <scope>NUCLEOTIDE SEQUENCE [LARGE SCALE GENOMIC DNA]</scope>
    <source>
        <strain evidence="16 17">2629</strain>
    </source>
</reference>
<evidence type="ECO:0000256" key="12">
    <source>
        <dbReference type="ARBA" id="ARBA00047174"/>
    </source>
</evidence>
<keyword evidence="14" id="KW-0732">Signal</keyword>
<keyword evidence="3" id="KW-0136">Cellulose degradation</keyword>
<dbReference type="AlphaFoldDB" id="A0A409YKX7"/>
<evidence type="ECO:0000256" key="14">
    <source>
        <dbReference type="SAM" id="SignalP"/>
    </source>
</evidence>
<gene>
    <name evidence="16" type="ORF">CVT24_007411</name>
</gene>
<evidence type="ECO:0000256" key="10">
    <source>
        <dbReference type="ARBA" id="ARBA00044502"/>
    </source>
</evidence>
<dbReference type="InParanoid" id="A0A409YKX7"/>
<name>A0A409YKX7_9AGAR</name>
<keyword evidence="4" id="KW-0560">Oxidoreductase</keyword>
<dbReference type="OrthoDB" id="4849160at2759"/>
<sequence length="349" mass="36495">MKSTTALLALLSAASTVSAHGILAKVSVDGKTYNVKNKDTPIRPVANQNPNYGAENRALTCGPSSRPGNTVADVTPGSVMSFDWEGSNGGNWPHNTGPMLTYMANCGDKSCNDVNPATLQWYKIGQEGRDDRGRWAQANLMSGATAKATIPQGLAPGNYIVRHEIIALHLATSRRGAEFYPGCVAVRVVGNGNGRLSGDTARFPGTYTDDDKGIFIPSLYNIRQKYPFPGPAIATVVNGGDNTPPPAPPAPAPASSSSAAPAPSSSSAAPAPPASSTVKSTPSSTSVKPPQSTPKSNTGKCGNKKRRSAELKKRAATPADSSVEHEEVILKPRAHSRVMRRLFAKAGSH</sequence>
<evidence type="ECO:0000256" key="7">
    <source>
        <dbReference type="ARBA" id="ARBA00023157"/>
    </source>
</evidence>
<dbReference type="InterPro" id="IPR005103">
    <property type="entry name" value="AA9_LPMO"/>
</dbReference>
<keyword evidence="5" id="KW-0186">Copper</keyword>
<comment type="cofactor">
    <cofactor evidence="1">
        <name>Cu(2+)</name>
        <dbReference type="ChEBI" id="CHEBI:29036"/>
    </cofactor>
</comment>
<evidence type="ECO:0000256" key="9">
    <source>
        <dbReference type="ARBA" id="ARBA00023326"/>
    </source>
</evidence>
<evidence type="ECO:0000256" key="6">
    <source>
        <dbReference type="ARBA" id="ARBA00023033"/>
    </source>
</evidence>
<evidence type="ECO:0000256" key="5">
    <source>
        <dbReference type="ARBA" id="ARBA00023008"/>
    </source>
</evidence>
<evidence type="ECO:0000259" key="15">
    <source>
        <dbReference type="Pfam" id="PF03443"/>
    </source>
</evidence>
<dbReference type="PANTHER" id="PTHR33353:SF6">
    <property type="entry name" value="ENDOGLUCANASE IV"/>
    <property type="match status" value="1"/>
</dbReference>
<evidence type="ECO:0000256" key="3">
    <source>
        <dbReference type="ARBA" id="ARBA00023001"/>
    </source>
</evidence>
<proteinExistence type="inferred from homology"/>
<evidence type="ECO:0000256" key="4">
    <source>
        <dbReference type="ARBA" id="ARBA00023002"/>
    </source>
</evidence>
<keyword evidence="2" id="KW-0479">Metal-binding</keyword>
<keyword evidence="17" id="KW-1185">Reference proteome</keyword>
<evidence type="ECO:0000313" key="17">
    <source>
        <dbReference type="Proteomes" id="UP000284842"/>
    </source>
</evidence>
<dbReference type="CDD" id="cd21175">
    <property type="entry name" value="LPMO_AA9"/>
    <property type="match status" value="1"/>
</dbReference>
<comment type="similarity">
    <text evidence="10">Belongs to the polysaccharide monooxygenase AA9 family.</text>
</comment>
<feature type="compositionally biased region" description="Low complexity" evidence="13">
    <location>
        <begin position="253"/>
        <end position="296"/>
    </location>
</feature>
<organism evidence="16 17">
    <name type="scientific">Panaeolus cyanescens</name>
    <dbReference type="NCBI Taxonomy" id="181874"/>
    <lineage>
        <taxon>Eukaryota</taxon>
        <taxon>Fungi</taxon>
        <taxon>Dikarya</taxon>
        <taxon>Basidiomycota</taxon>
        <taxon>Agaricomycotina</taxon>
        <taxon>Agaricomycetes</taxon>
        <taxon>Agaricomycetidae</taxon>
        <taxon>Agaricales</taxon>
        <taxon>Agaricineae</taxon>
        <taxon>Galeropsidaceae</taxon>
        <taxon>Panaeolus</taxon>
    </lineage>
</organism>
<dbReference type="STRING" id="181874.A0A409YKX7"/>
<evidence type="ECO:0000313" key="16">
    <source>
        <dbReference type="EMBL" id="PPR03690.1"/>
    </source>
</evidence>
<comment type="caution">
    <text evidence="16">The sequence shown here is derived from an EMBL/GenBank/DDBJ whole genome shotgun (WGS) entry which is preliminary data.</text>
</comment>
<dbReference type="PANTHER" id="PTHR33353">
    <property type="entry name" value="PUTATIVE (AFU_ORTHOLOGUE AFUA_1G12560)-RELATED"/>
    <property type="match status" value="1"/>
</dbReference>
<dbReference type="Pfam" id="PF03443">
    <property type="entry name" value="AA9"/>
    <property type="match status" value="1"/>
</dbReference>
<evidence type="ECO:0000256" key="1">
    <source>
        <dbReference type="ARBA" id="ARBA00001973"/>
    </source>
</evidence>